<protein>
    <recommendedName>
        <fullName evidence="9">GDP-perosamine synthase</fullName>
        <ecNumber evidence="8">2.6.1.102</ecNumber>
    </recommendedName>
</protein>
<evidence type="ECO:0000256" key="3">
    <source>
        <dbReference type="ARBA" id="ARBA00022576"/>
    </source>
</evidence>
<dbReference type="EC" id="2.6.1.102" evidence="8"/>
<keyword evidence="3 13" id="KW-0032">Aminotransferase</keyword>
<reference evidence="13" key="1">
    <citation type="journal article" date="2024" name="Syst. Appl. Microbiol.">
        <title>First single-strain enrichments of Electrothrix cable bacteria, description of E. aestuarii sp. nov. and E. rattekaaiensis sp. nov., and proposal of a cable bacteria taxonomy following the rules of the SeqCode.</title>
        <authorList>
            <person name="Plum-Jensen L.E."/>
            <person name="Schramm A."/>
            <person name="Marshall I.P.G."/>
        </authorList>
    </citation>
    <scope>NUCLEOTIDE SEQUENCE</scope>
    <source>
        <strain evidence="13">Rat1</strain>
    </source>
</reference>
<evidence type="ECO:0000313" key="13">
    <source>
        <dbReference type="EMBL" id="XCN74225.1"/>
    </source>
</evidence>
<evidence type="ECO:0000256" key="5">
    <source>
        <dbReference type="ARBA" id="ARBA00022898"/>
    </source>
</evidence>
<dbReference type="Gene3D" id="3.90.1150.10">
    <property type="entry name" value="Aspartate Aminotransferase, domain 1"/>
    <property type="match status" value="1"/>
</dbReference>
<organism evidence="13">
    <name type="scientific">Candidatus Electrothrix aestuarii</name>
    <dbReference type="NCBI Taxonomy" id="3062594"/>
    <lineage>
        <taxon>Bacteria</taxon>
        <taxon>Pseudomonadati</taxon>
        <taxon>Thermodesulfobacteriota</taxon>
        <taxon>Desulfobulbia</taxon>
        <taxon>Desulfobulbales</taxon>
        <taxon>Desulfobulbaceae</taxon>
        <taxon>Candidatus Electrothrix</taxon>
    </lineage>
</organism>
<dbReference type="AlphaFoldDB" id="A0AAU8LZA0"/>
<sequence>MRNKRIFLSAPHMGGQELDFIQEAFASNYIAPVGPQLDAFEQEFAEKVGAKYAAAVTSGTAALHLLLRYAGVGLGDTVLCSTFTFAASANPILYQGAIPVFIDSDHSSWNMDPALLASELERRANQNTLPKAVVLVHLYGQPADIDPIKAACDKYGVLLIEDAAEALGAKYKGKVPGTFGLAGFYSFNGNKIITTSGGGMIVSDDEALIRKVKFWATQARDNAVHYQHTEMGYNYRMSNVLAAIGRGQLQVLNDRVQRKREIFASYQAQLVDLPGLAFMPEPDFARSTRWLTCLTINPEQAGINRDTIIQELENNNIESRPTWKPMHMQPLYADCNVVGGQVAEEIFRNGLCLPSGTGMHDEDLKRIVHIIRTCWQ</sequence>
<dbReference type="InterPro" id="IPR000653">
    <property type="entry name" value="DegT/StrS_aminotransferase"/>
</dbReference>
<evidence type="ECO:0000256" key="4">
    <source>
        <dbReference type="ARBA" id="ARBA00022679"/>
    </source>
</evidence>
<feature type="modified residue" description="N6-(pyridoxal phosphate)lysine" evidence="11">
    <location>
        <position position="191"/>
    </location>
</feature>
<dbReference type="GO" id="GO:0030170">
    <property type="term" value="F:pyridoxal phosphate binding"/>
    <property type="evidence" value="ECO:0007669"/>
    <property type="project" value="TreeGrafter"/>
</dbReference>
<dbReference type="EMBL" id="CP159373">
    <property type="protein sequence ID" value="XCN74225.1"/>
    <property type="molecule type" value="Genomic_DNA"/>
</dbReference>
<evidence type="ECO:0000256" key="9">
    <source>
        <dbReference type="ARBA" id="ARBA00074221"/>
    </source>
</evidence>
<dbReference type="PANTHER" id="PTHR30244:SF34">
    <property type="entry name" value="DTDP-4-AMINO-4,6-DIDEOXYGALACTOSE TRANSAMINASE"/>
    <property type="match status" value="1"/>
</dbReference>
<evidence type="ECO:0000256" key="12">
    <source>
        <dbReference type="RuleBase" id="RU004508"/>
    </source>
</evidence>
<dbReference type="FunFam" id="3.40.640.10:FF:000090">
    <property type="entry name" value="Pyridoxal phosphate-dependent aminotransferase"/>
    <property type="match status" value="1"/>
</dbReference>
<comment type="pathway">
    <text evidence="2">Bacterial outer membrane biogenesis; LPS O-antigen biosynthesis.</text>
</comment>
<name>A0AAU8LZA0_9BACT</name>
<dbReference type="InterPro" id="IPR015422">
    <property type="entry name" value="PyrdxlP-dep_Trfase_small"/>
</dbReference>
<evidence type="ECO:0000256" key="11">
    <source>
        <dbReference type="PIRSR" id="PIRSR000390-2"/>
    </source>
</evidence>
<evidence type="ECO:0000256" key="2">
    <source>
        <dbReference type="ARBA" id="ARBA00005125"/>
    </source>
</evidence>
<dbReference type="Gene3D" id="3.40.640.10">
    <property type="entry name" value="Type I PLP-dependent aspartate aminotransferase-like (Major domain)"/>
    <property type="match status" value="1"/>
</dbReference>
<comment type="similarity">
    <text evidence="6 12">Belongs to the DegT/DnrJ/EryC1 family.</text>
</comment>
<dbReference type="SUPFAM" id="SSF53383">
    <property type="entry name" value="PLP-dependent transferases"/>
    <property type="match status" value="1"/>
</dbReference>
<evidence type="ECO:0000256" key="10">
    <source>
        <dbReference type="PIRSR" id="PIRSR000390-1"/>
    </source>
</evidence>
<dbReference type="KEGG" id="eaj:Q3M24_05610"/>
<gene>
    <name evidence="13" type="ORF">Q3M24_05610</name>
</gene>
<reference evidence="13" key="2">
    <citation type="submission" date="2024-06" db="EMBL/GenBank/DDBJ databases">
        <authorList>
            <person name="Plum-Jensen L.E."/>
            <person name="Schramm A."/>
            <person name="Marshall I.P.G."/>
        </authorList>
    </citation>
    <scope>NUCLEOTIDE SEQUENCE</scope>
    <source>
        <strain evidence="13">Rat1</strain>
    </source>
</reference>
<dbReference type="GO" id="GO:0102933">
    <property type="term" value="F:GDP-4-dehydro-6-deoxy-D-mannose-4-aminotransferase activity"/>
    <property type="evidence" value="ECO:0007669"/>
    <property type="project" value="UniProtKB-EC"/>
</dbReference>
<feature type="active site" description="Proton acceptor" evidence="10">
    <location>
        <position position="191"/>
    </location>
</feature>
<dbReference type="InterPro" id="IPR015424">
    <property type="entry name" value="PyrdxlP-dep_Trfase"/>
</dbReference>
<evidence type="ECO:0000256" key="8">
    <source>
        <dbReference type="ARBA" id="ARBA00066317"/>
    </source>
</evidence>
<keyword evidence="5 11" id="KW-0663">Pyridoxal phosphate</keyword>
<dbReference type="Pfam" id="PF01041">
    <property type="entry name" value="DegT_DnrJ_EryC1"/>
    <property type="match status" value="1"/>
</dbReference>
<evidence type="ECO:0000256" key="6">
    <source>
        <dbReference type="ARBA" id="ARBA00037999"/>
    </source>
</evidence>
<dbReference type="PIRSF" id="PIRSF000390">
    <property type="entry name" value="PLP_StrS"/>
    <property type="match status" value="1"/>
</dbReference>
<dbReference type="GO" id="GO:0000271">
    <property type="term" value="P:polysaccharide biosynthetic process"/>
    <property type="evidence" value="ECO:0007669"/>
    <property type="project" value="TreeGrafter"/>
</dbReference>
<dbReference type="PANTHER" id="PTHR30244">
    <property type="entry name" value="TRANSAMINASE"/>
    <property type="match status" value="1"/>
</dbReference>
<comment type="catalytic activity">
    <reaction evidence="7">
        <text>GDP-alpha-D-perosamine + 2-oxoglutarate = GDP-4-dehydro-alpha-D-rhamnose + L-glutamate</text>
        <dbReference type="Rhea" id="RHEA:36779"/>
        <dbReference type="ChEBI" id="CHEBI:16810"/>
        <dbReference type="ChEBI" id="CHEBI:29985"/>
        <dbReference type="ChEBI" id="CHEBI:57964"/>
        <dbReference type="ChEBI" id="CHEBI:73996"/>
        <dbReference type="EC" id="2.6.1.102"/>
    </reaction>
</comment>
<keyword evidence="4" id="KW-0808">Transferase</keyword>
<accession>A0AAU8LZA0</accession>
<proteinExistence type="inferred from homology"/>
<comment type="cofactor">
    <cofactor evidence="1">
        <name>pyridoxal 5'-phosphate</name>
        <dbReference type="ChEBI" id="CHEBI:597326"/>
    </cofactor>
</comment>
<dbReference type="CDD" id="cd00616">
    <property type="entry name" value="AHBA_syn"/>
    <property type="match status" value="1"/>
</dbReference>
<evidence type="ECO:0000256" key="7">
    <source>
        <dbReference type="ARBA" id="ARBA00051587"/>
    </source>
</evidence>
<evidence type="ECO:0000256" key="1">
    <source>
        <dbReference type="ARBA" id="ARBA00001933"/>
    </source>
</evidence>
<dbReference type="InterPro" id="IPR015421">
    <property type="entry name" value="PyrdxlP-dep_Trfase_major"/>
</dbReference>